<evidence type="ECO:0000313" key="3">
    <source>
        <dbReference type="EMBL" id="MES0838008.1"/>
    </source>
</evidence>
<dbReference type="EMBL" id="JBEQNB010000023">
    <property type="protein sequence ID" value="MES0838008.1"/>
    <property type="molecule type" value="Genomic_DNA"/>
</dbReference>
<dbReference type="Proteomes" id="UP001432401">
    <property type="component" value="Unassembled WGS sequence"/>
</dbReference>
<sequence length="119" mass="13194">MTDHRPRQALTASGHRHHHVSGYIPEMSELAPSRSGHSEATPQKLVDVAFHKSSYSDRSDCVEVAFRKSSYSATANDCVEVADVHGASLVRDTQNRELGHLAFPSAEWRALISTTRHDK</sequence>
<evidence type="ECO:0000313" key="4">
    <source>
        <dbReference type="Proteomes" id="UP001432401"/>
    </source>
</evidence>
<name>A0ABV2A3U0_9ACTN</name>
<dbReference type="Pfam" id="PF04149">
    <property type="entry name" value="DUF397"/>
    <property type="match status" value="1"/>
</dbReference>
<organism evidence="3 4">
    <name type="scientific">Nocardiopsis tropica</name>
    <dbReference type="NCBI Taxonomy" id="109330"/>
    <lineage>
        <taxon>Bacteria</taxon>
        <taxon>Bacillati</taxon>
        <taxon>Actinomycetota</taxon>
        <taxon>Actinomycetes</taxon>
        <taxon>Streptosporangiales</taxon>
        <taxon>Nocardiopsidaceae</taxon>
        <taxon>Nocardiopsis</taxon>
    </lineage>
</organism>
<gene>
    <name evidence="3" type="ORF">ABUK86_29840</name>
</gene>
<evidence type="ECO:0000256" key="1">
    <source>
        <dbReference type="SAM" id="MobiDB-lite"/>
    </source>
</evidence>
<feature type="domain" description="DUF397" evidence="2">
    <location>
        <begin position="66"/>
        <end position="115"/>
    </location>
</feature>
<protein>
    <submittedName>
        <fullName evidence="3">DUF397 domain-containing protein</fullName>
    </submittedName>
</protein>
<dbReference type="InterPro" id="IPR007278">
    <property type="entry name" value="DUF397"/>
</dbReference>
<feature type="region of interest" description="Disordered" evidence="1">
    <location>
        <begin position="1"/>
        <end position="42"/>
    </location>
</feature>
<comment type="caution">
    <text evidence="3">The sequence shown here is derived from an EMBL/GenBank/DDBJ whole genome shotgun (WGS) entry which is preliminary data.</text>
</comment>
<accession>A0ABV2A3U0</accession>
<dbReference type="RefSeq" id="WP_352986847.1">
    <property type="nucleotide sequence ID" value="NZ_JBEQNA010000017.1"/>
</dbReference>
<keyword evidence="4" id="KW-1185">Reference proteome</keyword>
<proteinExistence type="predicted"/>
<reference evidence="3 4" key="1">
    <citation type="submission" date="2024-06" db="EMBL/GenBank/DDBJ databases">
        <authorList>
            <person name="Bataeva Y.V."/>
            <person name="Grigorian L.N."/>
            <person name="Solomentsev V.I."/>
        </authorList>
    </citation>
    <scope>NUCLEOTIDE SEQUENCE [LARGE SCALE GENOMIC DNA]</scope>
    <source>
        <strain evidence="4">SCPM-O-B-12605 (RCAM04882)</strain>
    </source>
</reference>
<evidence type="ECO:0000259" key="2">
    <source>
        <dbReference type="Pfam" id="PF04149"/>
    </source>
</evidence>